<evidence type="ECO:0000256" key="1">
    <source>
        <dbReference type="ARBA" id="ARBA00008791"/>
    </source>
</evidence>
<organism evidence="3 4">
    <name type="scientific">Hohaiivirga grylli</name>
    <dbReference type="NCBI Taxonomy" id="3133970"/>
    <lineage>
        <taxon>Bacteria</taxon>
        <taxon>Pseudomonadati</taxon>
        <taxon>Pseudomonadota</taxon>
        <taxon>Alphaproteobacteria</taxon>
        <taxon>Hyphomicrobiales</taxon>
        <taxon>Methylobacteriaceae</taxon>
        <taxon>Hohaiivirga</taxon>
    </lineage>
</organism>
<feature type="domain" description="UspA" evidence="2">
    <location>
        <begin position="13"/>
        <end position="150"/>
    </location>
</feature>
<sequence length="163" mass="17394">MQRSAYEHGHKPKFLVIVDGSPESDRAIRFAARRAVRTASDLCMLSVITQPDDFEWIGVGEAIKAEAEAQAESFLETASQIAKDLIGIEAETLIRHGNASQEITKLIHEDSDISYLVLAASTNKDGPGPLVSSIAAKLAATFPIPIIIVPGALTDDEINALAG</sequence>
<reference evidence="3 4" key="1">
    <citation type="submission" date="2024-04" db="EMBL/GenBank/DDBJ databases">
        <title>A novel species isolated from cricket.</title>
        <authorList>
            <person name="Wang H.-C."/>
        </authorList>
    </citation>
    <scope>NUCLEOTIDE SEQUENCE [LARGE SCALE GENOMIC DNA]</scope>
    <source>
        <strain evidence="3 4">WL0021</strain>
    </source>
</reference>
<name>A0ABV0BGD3_9HYPH</name>
<dbReference type="Proteomes" id="UP001418637">
    <property type="component" value="Unassembled WGS sequence"/>
</dbReference>
<dbReference type="Gene3D" id="3.40.50.12370">
    <property type="match status" value="1"/>
</dbReference>
<protein>
    <submittedName>
        <fullName evidence="3">Universal stress protein</fullName>
    </submittedName>
</protein>
<dbReference type="RefSeq" id="WP_346335730.1">
    <property type="nucleotide sequence ID" value="NZ_JBBYXI010000001.1"/>
</dbReference>
<accession>A0ABV0BGD3</accession>
<evidence type="ECO:0000259" key="2">
    <source>
        <dbReference type="Pfam" id="PF00582"/>
    </source>
</evidence>
<gene>
    <name evidence="3" type="ORF">WJT86_01530</name>
</gene>
<dbReference type="EMBL" id="JBBYXI010000001">
    <property type="protein sequence ID" value="MEN3929740.1"/>
    <property type="molecule type" value="Genomic_DNA"/>
</dbReference>
<dbReference type="Pfam" id="PF00582">
    <property type="entry name" value="Usp"/>
    <property type="match status" value="1"/>
</dbReference>
<dbReference type="SUPFAM" id="SSF52402">
    <property type="entry name" value="Adenine nucleotide alpha hydrolases-like"/>
    <property type="match status" value="1"/>
</dbReference>
<proteinExistence type="inferred from homology"/>
<comment type="similarity">
    <text evidence="1">Belongs to the universal stress protein A family.</text>
</comment>
<keyword evidence="4" id="KW-1185">Reference proteome</keyword>
<comment type="caution">
    <text evidence="3">The sequence shown here is derived from an EMBL/GenBank/DDBJ whole genome shotgun (WGS) entry which is preliminary data.</text>
</comment>
<dbReference type="CDD" id="cd00293">
    <property type="entry name" value="USP-like"/>
    <property type="match status" value="1"/>
</dbReference>
<dbReference type="PANTHER" id="PTHR46268:SF6">
    <property type="entry name" value="UNIVERSAL STRESS PROTEIN UP12"/>
    <property type="match status" value="1"/>
</dbReference>
<evidence type="ECO:0000313" key="4">
    <source>
        <dbReference type="Proteomes" id="UP001418637"/>
    </source>
</evidence>
<dbReference type="PANTHER" id="PTHR46268">
    <property type="entry name" value="STRESS RESPONSE PROTEIN NHAX"/>
    <property type="match status" value="1"/>
</dbReference>
<dbReference type="InterPro" id="IPR006016">
    <property type="entry name" value="UspA"/>
</dbReference>
<evidence type="ECO:0000313" key="3">
    <source>
        <dbReference type="EMBL" id="MEN3929740.1"/>
    </source>
</evidence>